<evidence type="ECO:0000256" key="1">
    <source>
        <dbReference type="ARBA" id="ARBA00004071"/>
    </source>
</evidence>
<dbReference type="PANTHER" id="PTHR10030">
    <property type="entry name" value="ALPHA-L-FUCOSIDASE"/>
    <property type="match status" value="1"/>
</dbReference>
<dbReference type="GO" id="GO:0005764">
    <property type="term" value="C:lysosome"/>
    <property type="evidence" value="ECO:0007669"/>
    <property type="project" value="TreeGrafter"/>
</dbReference>
<dbReference type="STRING" id="1987383.A5844_001711"/>
<evidence type="ECO:0000313" key="9">
    <source>
        <dbReference type="Proteomes" id="UP000194933"/>
    </source>
</evidence>
<evidence type="ECO:0000256" key="2">
    <source>
        <dbReference type="ARBA" id="ARBA00007951"/>
    </source>
</evidence>
<keyword evidence="6" id="KW-0326">Glycosidase</keyword>
<reference evidence="8 9" key="1">
    <citation type="submission" date="2017-05" db="EMBL/GenBank/DDBJ databases">
        <title>The Genome Sequence of Enterococcus sp. 10A9_DIV0425.</title>
        <authorList>
            <consortium name="The Broad Institute Genomics Platform"/>
            <consortium name="The Broad Institute Genomic Center for Infectious Diseases"/>
            <person name="Earl A."/>
            <person name="Manson A."/>
            <person name="Schwartman J."/>
            <person name="Gilmore M."/>
            <person name="Abouelleil A."/>
            <person name="Cao P."/>
            <person name="Chapman S."/>
            <person name="Cusick C."/>
            <person name="Shea T."/>
            <person name="Young S."/>
            <person name="Neafsey D."/>
            <person name="Nusbaum C."/>
            <person name="Birren B."/>
        </authorList>
    </citation>
    <scope>NUCLEOTIDE SEQUENCE [LARGE SCALE GENOMIC DNA]</scope>
    <source>
        <strain evidence="8 9">10A9_DIV0425</strain>
    </source>
</reference>
<keyword evidence="4" id="KW-0732">Signal</keyword>
<comment type="similarity">
    <text evidence="2">Belongs to the glycosyl hydrolase 29 family.</text>
</comment>
<comment type="caution">
    <text evidence="8">The sequence shown here is derived from an EMBL/GenBank/DDBJ whole genome shotgun (WGS) entry which is preliminary data.</text>
</comment>
<dbReference type="AlphaFoldDB" id="A0A242JXG9"/>
<evidence type="ECO:0000256" key="5">
    <source>
        <dbReference type="ARBA" id="ARBA00022801"/>
    </source>
</evidence>
<comment type="function">
    <text evidence="1">Alpha-L-fucosidase is responsible for hydrolyzing the alpha-1,6-linked fucose joined to the reducing-end N-acetylglucosamine of the carbohydrate moieties of glycoproteins.</text>
</comment>
<dbReference type="GO" id="GO:0004560">
    <property type="term" value="F:alpha-L-fucosidase activity"/>
    <property type="evidence" value="ECO:0007669"/>
    <property type="project" value="InterPro"/>
</dbReference>
<keyword evidence="5" id="KW-0378">Hydrolase</keyword>
<dbReference type="GO" id="GO:0016139">
    <property type="term" value="P:glycoside catabolic process"/>
    <property type="evidence" value="ECO:0007669"/>
    <property type="project" value="TreeGrafter"/>
</dbReference>
<accession>A0A242JXG9</accession>
<dbReference type="InterPro" id="IPR057739">
    <property type="entry name" value="Glyco_hydro_29_N"/>
</dbReference>
<evidence type="ECO:0000313" key="8">
    <source>
        <dbReference type="EMBL" id="OTP10014.1"/>
    </source>
</evidence>
<dbReference type="PIRSF" id="PIRSF001092">
    <property type="entry name" value="Alpha-L-fucosidase"/>
    <property type="match status" value="1"/>
</dbReference>
<dbReference type="InterPro" id="IPR000933">
    <property type="entry name" value="Glyco_hydro_29"/>
</dbReference>
<dbReference type="InterPro" id="IPR016286">
    <property type="entry name" value="FUC_metazoa-typ"/>
</dbReference>
<dbReference type="PANTHER" id="PTHR10030:SF37">
    <property type="entry name" value="ALPHA-L-FUCOSIDASE-RELATED"/>
    <property type="match status" value="1"/>
</dbReference>
<dbReference type="SMART" id="SM00812">
    <property type="entry name" value="Alpha_L_fucos"/>
    <property type="match status" value="1"/>
</dbReference>
<dbReference type="GO" id="GO:0006004">
    <property type="term" value="P:fucose metabolic process"/>
    <property type="evidence" value="ECO:0007669"/>
    <property type="project" value="InterPro"/>
</dbReference>
<dbReference type="PRINTS" id="PR00741">
    <property type="entry name" value="GLHYDRLASE29"/>
</dbReference>
<dbReference type="Proteomes" id="UP000194933">
    <property type="component" value="Unassembled WGS sequence"/>
</dbReference>
<dbReference type="Gene3D" id="3.20.20.80">
    <property type="entry name" value="Glycosidases"/>
    <property type="match status" value="1"/>
</dbReference>
<dbReference type="SUPFAM" id="SSF51445">
    <property type="entry name" value="(Trans)glycosidases"/>
    <property type="match status" value="1"/>
</dbReference>
<proteinExistence type="inferred from homology"/>
<dbReference type="EMBL" id="NGMO01000003">
    <property type="protein sequence ID" value="OTP10014.1"/>
    <property type="molecule type" value="Genomic_DNA"/>
</dbReference>
<gene>
    <name evidence="8" type="ORF">A5844_001711</name>
</gene>
<evidence type="ECO:0000259" key="7">
    <source>
        <dbReference type="Pfam" id="PF01120"/>
    </source>
</evidence>
<dbReference type="InterPro" id="IPR017853">
    <property type="entry name" value="GH"/>
</dbReference>
<dbReference type="EC" id="3.2.1.51" evidence="3"/>
<evidence type="ECO:0000256" key="3">
    <source>
        <dbReference type="ARBA" id="ARBA00012662"/>
    </source>
</evidence>
<evidence type="ECO:0000256" key="4">
    <source>
        <dbReference type="ARBA" id="ARBA00022729"/>
    </source>
</evidence>
<evidence type="ECO:0000256" key="6">
    <source>
        <dbReference type="ARBA" id="ARBA00023295"/>
    </source>
</evidence>
<protein>
    <recommendedName>
        <fullName evidence="3">alpha-L-fucosidase</fullName>
        <ecNumber evidence="3">3.2.1.51</ecNumber>
    </recommendedName>
</protein>
<dbReference type="Pfam" id="PF01120">
    <property type="entry name" value="Alpha_L_fucos"/>
    <property type="match status" value="1"/>
</dbReference>
<name>A0A242JXG9_9ENTE</name>
<organism evidence="8 9">
    <name type="scientific">Candidatus Enterococcus wittei</name>
    <dbReference type="NCBI Taxonomy" id="1987383"/>
    <lineage>
        <taxon>Bacteria</taxon>
        <taxon>Bacillati</taxon>
        <taxon>Bacillota</taxon>
        <taxon>Bacilli</taxon>
        <taxon>Lactobacillales</taxon>
        <taxon>Enterococcaceae</taxon>
        <taxon>Enterococcus</taxon>
    </lineage>
</organism>
<sequence>MTTNIREDVEENDTAERESYGEIPFQVEEKLKWFQDQKIGVIFHWGLYAEAGIVESWQLSKEDEWARGKSWRKDLDTLRKDYWALNQVFDPVNFNPEEWAKQAKATGFKYMIFTTKHHDGFNMYDTKYSDYKITASKSKFHDHQKADIFKHVTEAFRAENIATGAYYSKADWHCPYYWVPGQEAKGRYASYDPLSDPEMWGKFDRFVENQLVEICSDYGPIDILWLDAGWVNSRNEKLSMDKIVQKLRKIKPDMLIVDRTIGGKHENYVTPERKVPEVPPTKVWESNIPLANNWGYVPNDTYKSFDEILQYLLQVVALGGNIIFGVGPKPDGQLPEEALILMKELGKWLNTYGEGIYGTRPTNQLSAPEWYFTAKGNTIYGFTLTKGKETVSLKIDDSFKRVENLSGTAIKINEGIVTVATENCPAVGLRLNRS</sequence>
<keyword evidence="9" id="KW-1185">Reference proteome</keyword>
<dbReference type="RefSeq" id="WP_086284802.1">
    <property type="nucleotide sequence ID" value="NZ_NGMO01000003.1"/>
</dbReference>
<feature type="domain" description="Glycoside hydrolase family 29 N-terminal" evidence="7">
    <location>
        <begin position="29"/>
        <end position="354"/>
    </location>
</feature>